<comment type="caution">
    <text evidence="1">The sequence shown here is derived from an EMBL/GenBank/DDBJ whole genome shotgun (WGS) entry which is preliminary data.</text>
</comment>
<keyword evidence="2" id="KW-1185">Reference proteome</keyword>
<organism evidence="1 2">
    <name type="scientific">Ogataea polymorpha</name>
    <dbReference type="NCBI Taxonomy" id="460523"/>
    <lineage>
        <taxon>Eukaryota</taxon>
        <taxon>Fungi</taxon>
        <taxon>Dikarya</taxon>
        <taxon>Ascomycota</taxon>
        <taxon>Saccharomycotina</taxon>
        <taxon>Pichiomycetes</taxon>
        <taxon>Pichiales</taxon>
        <taxon>Pichiaceae</taxon>
        <taxon>Ogataea</taxon>
    </lineage>
</organism>
<gene>
    <name evidence="1" type="ORF">OGATHE_004534</name>
</gene>
<sequence>MSESFRTYFLLSVFAGESLTWFRNVPDEEHTSFKYQVPLWSTDISACCRDTTLLLKTTAAEEPCGAVAALLHFSVYLPTIIDIPGLILRIRGPKYINGVDDEWSMNGVRRIA</sequence>
<dbReference type="Proteomes" id="UP000788993">
    <property type="component" value="Unassembled WGS sequence"/>
</dbReference>
<evidence type="ECO:0000313" key="1">
    <source>
        <dbReference type="EMBL" id="KAH3662958.1"/>
    </source>
</evidence>
<reference evidence="1" key="1">
    <citation type="journal article" date="2021" name="Open Biol.">
        <title>Shared evolutionary footprints suggest mitochondrial oxidative damage underlies multiple complex I losses in fungi.</title>
        <authorList>
            <person name="Schikora-Tamarit M.A."/>
            <person name="Marcet-Houben M."/>
            <person name="Nosek J."/>
            <person name="Gabaldon T."/>
        </authorList>
    </citation>
    <scope>NUCLEOTIDE SEQUENCE</scope>
    <source>
        <strain evidence="1">NCAIM Y.01608</strain>
    </source>
</reference>
<proteinExistence type="predicted"/>
<name>A0A9P8T1M2_9ASCO</name>
<dbReference type="AlphaFoldDB" id="A0A9P8T1M2"/>
<protein>
    <submittedName>
        <fullName evidence="1">Uncharacterized protein</fullName>
    </submittedName>
</protein>
<dbReference type="EMBL" id="JAEUBD010001266">
    <property type="protein sequence ID" value="KAH3662958.1"/>
    <property type="molecule type" value="Genomic_DNA"/>
</dbReference>
<evidence type="ECO:0000313" key="2">
    <source>
        <dbReference type="Proteomes" id="UP000788993"/>
    </source>
</evidence>
<accession>A0A9P8T1M2</accession>
<reference evidence="1" key="2">
    <citation type="submission" date="2021-01" db="EMBL/GenBank/DDBJ databases">
        <authorList>
            <person name="Schikora-Tamarit M.A."/>
        </authorList>
    </citation>
    <scope>NUCLEOTIDE SEQUENCE</scope>
    <source>
        <strain evidence="1">NCAIM Y.01608</strain>
    </source>
</reference>